<name>A0ABV8LA16_9NOCA</name>
<dbReference type="InterPro" id="IPR011856">
    <property type="entry name" value="tRNA_endonuc-like_dom_sf"/>
</dbReference>
<accession>A0ABV8LA16</accession>
<dbReference type="CDD" id="cd22341">
    <property type="entry name" value="NucS-like"/>
    <property type="match status" value="1"/>
</dbReference>
<dbReference type="InterPro" id="IPR002793">
    <property type="entry name" value="Endonuclease_NucS"/>
</dbReference>
<keyword evidence="3" id="KW-0378">Hydrolase</keyword>
<keyword evidence="1" id="KW-0238">DNA-binding</keyword>
<gene>
    <name evidence="3" type="ORF">ACFOW8_20105</name>
</gene>
<organism evidence="3 4">
    <name type="scientific">Nocardia rhizosphaerae</name>
    <dbReference type="NCBI Taxonomy" id="1691571"/>
    <lineage>
        <taxon>Bacteria</taxon>
        <taxon>Bacillati</taxon>
        <taxon>Actinomycetota</taxon>
        <taxon>Actinomycetes</taxon>
        <taxon>Mycobacteriales</taxon>
        <taxon>Nocardiaceae</taxon>
        <taxon>Nocardia</taxon>
    </lineage>
</organism>
<dbReference type="EMBL" id="JBHSBA010000012">
    <property type="protein sequence ID" value="MFC4127239.1"/>
    <property type="molecule type" value="Genomic_DNA"/>
</dbReference>
<dbReference type="Pfam" id="PF01939">
    <property type="entry name" value="NucS_C"/>
    <property type="match status" value="1"/>
</dbReference>
<reference evidence="4" key="1">
    <citation type="journal article" date="2019" name="Int. J. Syst. Evol. Microbiol.">
        <title>The Global Catalogue of Microorganisms (GCM) 10K type strain sequencing project: providing services to taxonomists for standard genome sequencing and annotation.</title>
        <authorList>
            <consortium name="The Broad Institute Genomics Platform"/>
            <consortium name="The Broad Institute Genome Sequencing Center for Infectious Disease"/>
            <person name="Wu L."/>
            <person name="Ma J."/>
        </authorList>
    </citation>
    <scope>NUCLEOTIDE SEQUENCE [LARGE SCALE GENOMIC DNA]</scope>
    <source>
        <strain evidence="4">CGMCC 4.7204</strain>
    </source>
</reference>
<dbReference type="Proteomes" id="UP001595767">
    <property type="component" value="Unassembled WGS sequence"/>
</dbReference>
<feature type="domain" description="Endonuclease NucS C-terminal" evidence="2">
    <location>
        <begin position="6"/>
        <end position="99"/>
    </location>
</feature>
<evidence type="ECO:0000313" key="4">
    <source>
        <dbReference type="Proteomes" id="UP001595767"/>
    </source>
</evidence>
<sequence length="531" mass="59922">MQMPPEHELRDYLVHHLDLIEPGLRPVQTKEYRLPNSVGAHGQVDILARDRHGVWVVIELKRSTTSSRQALHEVAKYTELLRREKQLAADRIRAIIVSTDWHELLVPVSNMARDWTHDLRGYHLQLNSQGTPACAERVSLLQPSFEHRISPIHVIYTCSTEASRREAWQLISSHARTIGADDILAVEFARVANFNSAAYHYGIYFAIGRVDRTVENYTLDDHYDGPEPFAAENPAEYDALCKICNYLSYHRTGFGELEGAVPGSLRTIAEDPSWKLERYHGTGAFNTLDAYEESDLFRLLTGDDRGQSQIQFSSTASPAIRSRWNGFKQEVETSLSGNAAWHAIFTSWLSDAASHAGEGDVALHIYNPCDLLQSIVTGWPDNLDKYLPMVQGVVQAENGYSNFIYGHLAWDGTSTDLRDAVKIVYGERLNWIAKQFGGVTWIDDELLLELVGLRYVATELVGVNPSGDLAAEKRIWLFDGKSAQVYSSRHQPQHFGRALNEISRSGRLFGAKDFLRLHHASTEEIFLDYKG</sequence>
<dbReference type="RefSeq" id="WP_378552502.1">
    <property type="nucleotide sequence ID" value="NZ_JBHSBA010000012.1"/>
</dbReference>
<dbReference type="Gene3D" id="3.40.1350.10">
    <property type="match status" value="1"/>
</dbReference>
<keyword evidence="3" id="KW-0255">Endonuclease</keyword>
<evidence type="ECO:0000259" key="2">
    <source>
        <dbReference type="Pfam" id="PF01939"/>
    </source>
</evidence>
<keyword evidence="4" id="KW-1185">Reference proteome</keyword>
<evidence type="ECO:0000313" key="3">
    <source>
        <dbReference type="EMBL" id="MFC4127239.1"/>
    </source>
</evidence>
<proteinExistence type="predicted"/>
<keyword evidence="3" id="KW-0540">Nuclease</keyword>
<dbReference type="GO" id="GO:0004519">
    <property type="term" value="F:endonuclease activity"/>
    <property type="evidence" value="ECO:0007669"/>
    <property type="project" value="UniProtKB-KW"/>
</dbReference>
<dbReference type="InterPro" id="IPR048301">
    <property type="entry name" value="NucS_C"/>
</dbReference>
<dbReference type="PANTHER" id="PTHR38814:SF1">
    <property type="entry name" value="ENDONUCLEASE NUCS"/>
    <property type="match status" value="1"/>
</dbReference>
<comment type="caution">
    <text evidence="3">The sequence shown here is derived from an EMBL/GenBank/DDBJ whole genome shotgun (WGS) entry which is preliminary data.</text>
</comment>
<dbReference type="PANTHER" id="PTHR38814">
    <property type="entry name" value="ENDONUCLEASE NUCS"/>
    <property type="match status" value="1"/>
</dbReference>
<evidence type="ECO:0000256" key="1">
    <source>
        <dbReference type="ARBA" id="ARBA00023125"/>
    </source>
</evidence>
<protein>
    <submittedName>
        <fullName evidence="3">Endonuclease NucS domain-containing protein</fullName>
    </submittedName>
</protein>